<dbReference type="EMBL" id="GBRH01241785">
    <property type="protein sequence ID" value="JAD56110.1"/>
    <property type="molecule type" value="Transcribed_RNA"/>
</dbReference>
<accession>A0A0A9B4Q3</accession>
<name>A0A0A9B4Q3_ARUDO</name>
<reference evidence="1" key="1">
    <citation type="submission" date="2014-09" db="EMBL/GenBank/DDBJ databases">
        <authorList>
            <person name="Magalhaes I.L.F."/>
            <person name="Oliveira U."/>
            <person name="Santos F.R."/>
            <person name="Vidigal T.H.D.A."/>
            <person name="Brescovit A.D."/>
            <person name="Santos A.J."/>
        </authorList>
    </citation>
    <scope>NUCLEOTIDE SEQUENCE</scope>
    <source>
        <tissue evidence="1">Shoot tissue taken approximately 20 cm above the soil surface</tissue>
    </source>
</reference>
<protein>
    <submittedName>
        <fullName evidence="1">Uncharacterized protein</fullName>
    </submittedName>
</protein>
<dbReference type="AlphaFoldDB" id="A0A0A9B4Q3"/>
<sequence>MLPQGSSQVYKLGMTQSTIVSIIDACSPPYYDQTSTDTLRSFHYNR</sequence>
<reference evidence="1" key="2">
    <citation type="journal article" date="2015" name="Data Brief">
        <title>Shoot transcriptome of the giant reed, Arundo donax.</title>
        <authorList>
            <person name="Barrero R.A."/>
            <person name="Guerrero F.D."/>
            <person name="Moolhuijzen P."/>
            <person name="Goolsby J.A."/>
            <person name="Tidwell J."/>
            <person name="Bellgard S.E."/>
            <person name="Bellgard M.I."/>
        </authorList>
    </citation>
    <scope>NUCLEOTIDE SEQUENCE</scope>
    <source>
        <tissue evidence="1">Shoot tissue taken approximately 20 cm above the soil surface</tissue>
    </source>
</reference>
<organism evidence="1">
    <name type="scientific">Arundo donax</name>
    <name type="common">Giant reed</name>
    <name type="synonym">Donax arundinaceus</name>
    <dbReference type="NCBI Taxonomy" id="35708"/>
    <lineage>
        <taxon>Eukaryota</taxon>
        <taxon>Viridiplantae</taxon>
        <taxon>Streptophyta</taxon>
        <taxon>Embryophyta</taxon>
        <taxon>Tracheophyta</taxon>
        <taxon>Spermatophyta</taxon>
        <taxon>Magnoliopsida</taxon>
        <taxon>Liliopsida</taxon>
        <taxon>Poales</taxon>
        <taxon>Poaceae</taxon>
        <taxon>PACMAD clade</taxon>
        <taxon>Arundinoideae</taxon>
        <taxon>Arundineae</taxon>
        <taxon>Arundo</taxon>
    </lineage>
</organism>
<proteinExistence type="predicted"/>
<evidence type="ECO:0000313" key="1">
    <source>
        <dbReference type="EMBL" id="JAD56110.1"/>
    </source>
</evidence>